<evidence type="ECO:0000313" key="2">
    <source>
        <dbReference type="Proteomes" id="UP000222741"/>
    </source>
</evidence>
<dbReference type="Proteomes" id="UP000222741">
    <property type="component" value="Segment"/>
</dbReference>
<protein>
    <submittedName>
        <fullName evidence="1">Uncharacterized protein</fullName>
    </submittedName>
</protein>
<gene>
    <name evidence="1" type="ORF">FLAPJACK_273</name>
</gene>
<proteinExistence type="predicted"/>
<sequence length="63" mass="7358">MNTTIMNVKEYNKARELVKLHKEGEYTQLAFKIAVIYDTQDFRYISNVMEMYVKETGGAVNGY</sequence>
<evidence type="ECO:0000313" key="1">
    <source>
        <dbReference type="EMBL" id="ARQ95186.1"/>
    </source>
</evidence>
<dbReference type="EMBL" id="KY888882">
    <property type="protein sequence ID" value="ARQ95186.1"/>
    <property type="molecule type" value="Genomic_DNA"/>
</dbReference>
<organism evidence="1 2">
    <name type="scientific">Bacillus phage Flapjack</name>
    <dbReference type="NCBI Taxonomy" id="1983465"/>
    <lineage>
        <taxon>Viruses</taxon>
        <taxon>Duplodnaviria</taxon>
        <taxon>Heunggongvirae</taxon>
        <taxon>Uroviricota</taxon>
        <taxon>Caudoviricetes</taxon>
        <taxon>Herelleviridae</taxon>
        <taxon>Bastillevirinae</taxon>
        <taxon>Bequatrovirus</taxon>
        <taxon>Bequatrovirus spock</taxon>
    </lineage>
</organism>
<name>A0A1X9SGJ3_9CAUD</name>
<reference evidence="2" key="1">
    <citation type="submission" date="2017-04" db="EMBL/GenBank/DDBJ databases">
        <authorList>
            <person name="Abille Z."/>
            <person name="Afsharjavan R."/>
            <person name="Alms C.E."/>
            <person name="Anil A."/>
            <person name="Azuma E.A."/>
            <person name="Boateng D."/>
            <person name="Bowden K.V."/>
            <person name="Bui Q."/>
            <person name="Callaghan K.D."/>
            <person name="Canova P.N."/>
            <person name="Carter A.-G.V."/>
            <person name="Carty B."/>
            <person name="Choudhary A."/>
            <person name="Chugh K."/>
            <person name="Clark C.B."/>
            <person name="Clark J."/>
            <person name="Cortez R."/>
            <person name="Dalwadi R.M."/>
            <person name="Daou G."/>
            <person name="Das M."/>
            <person name="Dasari S."/>
            <person name="Davis E.H."/>
            <person name="Defreitas N."/>
            <person name="Demirji J."/>
            <person name="Endres C."/>
            <person name="Fakhar S."/>
            <person name="Feeley N."/>
            <person name="Flores D.C."/>
            <person name="Fowler A.R."/>
            <person name="George T."/>
            <person name="Greis H.L."/>
            <person name="Groleau D.L."/>
            <person name="Gulati J.K."/>
            <person name="Guzman W."/>
            <person name="Hallworth A.N."/>
            <person name="Hariri A."/>
            <person name="Haya V.N."/>
            <person name="Hoffman A.K."/>
            <person name="Horne B."/>
            <person name="Howard T."/>
            <person name="Iglesia A.J."/>
            <person name="Ijezie O.D."/>
            <person name="Incognito N.A."/>
            <person name="Inen J.A."/>
            <person name="Jaiswal A."/>
            <person name="Jezek R.A."/>
            <person name="Kawa A.C."/>
            <person name="Khan F."/>
            <person name="Khin A.C."/>
            <person name="Knapo J."/>
            <person name="Kong A.S."/>
            <person name="Le B.Q."/>
            <person name="Le Q.M."/>
            <person name="Le T.-H.M."/>
            <person name="Lee M."/>
            <person name="Lockwood J.L."/>
            <person name="Loto-Rojas G.S."/>
            <person name="Mantzavinos A."/>
            <person name="Martinez D.R."/>
            <person name="Meadows A.R."/>
            <person name="Mehr S."/>
            <person name="Mellon M.N."/>
            <person name="Memon S."/>
            <person name="Miller B."/>
            <person name="Min S."/>
            <person name="Mitchell L.M."/>
            <person name="Mohamed I.R."/>
            <person name="Mohammed F.O."/>
            <person name="More S."/>
            <person name="Muntaha S."/>
            <person name="Nadeem I."/>
            <person name="Ndjeumen-Njinguet A.S."/>
            <person name="Ng P."/>
            <person name="Ngu V.E."/>
            <person name="Nguyen B.N."/>
            <person name="OHern C.T."/>
            <person name="Oboh U.S."/>
            <person name="Pagano C.W."/>
            <person name="Panakal P.R."/>
            <person name="Park D.A."/>
            <person name="Parsana D."/>
            <person name="Patel P."/>
            <person name="Patel V.S."/>
            <person name="Patwardhan V.M."/>
            <person name="Pawar S.D."/>
            <person name="Payne V.R."/>
            <person name="Petricel I.M."/>
            <person name="Phillips C."/>
            <person name="Puglisi K.M."/>
            <person name="Ramaprasad G."/>
            <person name="Raza A.S."/>
            <person name="Rivera-Oven A.G."/>
            <person name="Robins E."/>
            <person name="Roeun D.C."/>
            <person name="Rostovtseva N."/>
            <person name="Sadat M."/>
            <person name="Seas A."/>
            <person name="So E.J."/>
            <person name="Sogbesan C."/>
            <person name="Strumsky L.A."/>
            <person name="Sun J.L."/>
            <person name="Sutherland H.J."/>
            <person name="Tchakounte I."/>
            <person name="Tewell J.R."/>
            <person name="Thapa D.J."/>
            <person name="Tkach Y."/>
            <person name="Tran C.D."/>
            <person name="Tran V."/>
            <person name="Vithayathil T."/>
            <person name="Vivekanandan A."/>
            <person name="Wang S.R."/>
            <person name="White E."/>
            <person name="Yang A.L."/>
            <person name="Ye D.T."/>
            <person name="Yirenkyi M."/>
            <person name="Zarb J.S."/>
            <person name="Zhang S."/>
            <person name="Zhou M.T."/>
            <person name="Cao A."/>
            <person name="Nguyen K.M."/>
            <person name="Patel K."/>
            <person name="Patel P."/>
            <person name="Pennington E."/>
            <person name="Sendze O."/>
            <person name="Zahangir S."/>
            <person name="Correa-Mendez M."/>
            <person name="Fabian M.F."/>
            <person name="Liu S."/>
            <person name="Jethmalani Y."/>
            <person name="Nunn R."/>
            <person name="Prakash A."/>
            <person name="Louise T."/>
            <person name="Russell D.A."/>
            <person name="Hatfull G.F."/>
            <person name="Erill I."/>
            <person name="Caruso S.M."/>
        </authorList>
    </citation>
    <scope>NUCLEOTIDE SEQUENCE [LARGE SCALE GENOMIC DNA]</scope>
</reference>
<accession>A0A1X9SGJ3</accession>